<evidence type="ECO:0000256" key="3">
    <source>
        <dbReference type="ARBA" id="ARBA00022475"/>
    </source>
</evidence>
<keyword evidence="10" id="KW-1185">Reference proteome</keyword>
<keyword evidence="3" id="KW-1003">Cell membrane</keyword>
<dbReference type="Gene3D" id="1.10.3720.10">
    <property type="entry name" value="MetI-like"/>
    <property type="match status" value="1"/>
</dbReference>
<dbReference type="EMBL" id="JARHUD010000001">
    <property type="protein sequence ID" value="MDF2094486.1"/>
    <property type="molecule type" value="Genomic_DNA"/>
</dbReference>
<name>A0ABT5YHR7_9PROT</name>
<evidence type="ECO:0000256" key="1">
    <source>
        <dbReference type="ARBA" id="ARBA00004651"/>
    </source>
</evidence>
<dbReference type="PANTHER" id="PTHR30151:SF20">
    <property type="entry name" value="ABC TRANSPORTER PERMEASE PROTEIN HI_0355-RELATED"/>
    <property type="match status" value="1"/>
</dbReference>
<comment type="similarity">
    <text evidence="7">Belongs to the binding-protein-dependent transport system permease family.</text>
</comment>
<gene>
    <name evidence="9" type="ORF">P2G67_00685</name>
</gene>
<evidence type="ECO:0000256" key="2">
    <source>
        <dbReference type="ARBA" id="ARBA00022448"/>
    </source>
</evidence>
<dbReference type="Pfam" id="PF00528">
    <property type="entry name" value="BPD_transp_1"/>
    <property type="match status" value="1"/>
</dbReference>
<organism evidence="9 10">
    <name type="scientific">Aquibaculum arenosum</name>
    <dbReference type="NCBI Taxonomy" id="3032591"/>
    <lineage>
        <taxon>Bacteria</taxon>
        <taxon>Pseudomonadati</taxon>
        <taxon>Pseudomonadota</taxon>
        <taxon>Alphaproteobacteria</taxon>
        <taxon>Rhodospirillales</taxon>
        <taxon>Rhodovibrionaceae</taxon>
        <taxon>Aquibaculum</taxon>
    </lineage>
</organism>
<comment type="subcellular location">
    <subcellularLocation>
        <location evidence="1 7">Cell membrane</location>
        <topology evidence="1 7">Multi-pass membrane protein</topology>
    </subcellularLocation>
</comment>
<comment type="caution">
    <text evidence="9">The sequence shown here is derived from an EMBL/GenBank/DDBJ whole genome shotgun (WGS) entry which is preliminary data.</text>
</comment>
<dbReference type="InterPro" id="IPR000515">
    <property type="entry name" value="MetI-like"/>
</dbReference>
<dbReference type="SUPFAM" id="SSF161098">
    <property type="entry name" value="MetI-like"/>
    <property type="match status" value="1"/>
</dbReference>
<evidence type="ECO:0000256" key="6">
    <source>
        <dbReference type="ARBA" id="ARBA00023136"/>
    </source>
</evidence>
<evidence type="ECO:0000313" key="9">
    <source>
        <dbReference type="EMBL" id="MDF2094486.1"/>
    </source>
</evidence>
<dbReference type="CDD" id="cd06261">
    <property type="entry name" value="TM_PBP2"/>
    <property type="match status" value="1"/>
</dbReference>
<keyword evidence="2 7" id="KW-0813">Transport</keyword>
<proteinExistence type="inferred from homology"/>
<dbReference type="InterPro" id="IPR035906">
    <property type="entry name" value="MetI-like_sf"/>
</dbReference>
<dbReference type="PANTHER" id="PTHR30151">
    <property type="entry name" value="ALKANE SULFONATE ABC TRANSPORTER-RELATED, MEMBRANE SUBUNIT"/>
    <property type="match status" value="1"/>
</dbReference>
<protein>
    <submittedName>
        <fullName evidence="9">ABC transporter permease</fullName>
    </submittedName>
</protein>
<feature type="transmembrane region" description="Helical" evidence="7">
    <location>
        <begin position="241"/>
        <end position="262"/>
    </location>
</feature>
<keyword evidence="6 7" id="KW-0472">Membrane</keyword>
<evidence type="ECO:0000256" key="7">
    <source>
        <dbReference type="RuleBase" id="RU363032"/>
    </source>
</evidence>
<feature type="transmembrane region" description="Helical" evidence="7">
    <location>
        <begin position="82"/>
        <end position="102"/>
    </location>
</feature>
<feature type="transmembrane region" description="Helical" evidence="7">
    <location>
        <begin position="109"/>
        <end position="135"/>
    </location>
</feature>
<dbReference type="Proteomes" id="UP001215503">
    <property type="component" value="Unassembled WGS sequence"/>
</dbReference>
<evidence type="ECO:0000259" key="8">
    <source>
        <dbReference type="PROSITE" id="PS50928"/>
    </source>
</evidence>
<evidence type="ECO:0000256" key="4">
    <source>
        <dbReference type="ARBA" id="ARBA00022692"/>
    </source>
</evidence>
<sequence length="274" mass="30032">MVALWYAGAVWLNSPWQYDVFQRQDVEWTTTDLVRETLNQDRPVLPAPHQVLAEMQKTILEVAPDSRRSLIYHSWVTLSSTLLGFAIGSLLGILLAVGIVYVKALEKSLMPWVIASQTIPILAIAPMVVVVLGSIGLRGLIPKAVISTYLSFFPVTIGMVKGLRSPDPLQLDLMRTYSASRWQTFWKLRWPSSVPFLFTSLKVGIAISLVGAIVGELPTGAQAGLGARLLAGSYYGQTVQIWSALFTAAFIAALLVALVSLVERLVLKRMGVKP</sequence>
<reference evidence="9 10" key="1">
    <citation type="submission" date="2023-03" db="EMBL/GenBank/DDBJ databases">
        <title>Fodinicurvata sp. CAU 1616 isolated from sea sendiment.</title>
        <authorList>
            <person name="Kim W."/>
        </authorList>
    </citation>
    <scope>NUCLEOTIDE SEQUENCE [LARGE SCALE GENOMIC DNA]</scope>
    <source>
        <strain evidence="9 10">CAU 1616</strain>
    </source>
</reference>
<evidence type="ECO:0000313" key="10">
    <source>
        <dbReference type="Proteomes" id="UP001215503"/>
    </source>
</evidence>
<accession>A0ABT5YHR7</accession>
<keyword evidence="4 7" id="KW-0812">Transmembrane</keyword>
<feature type="transmembrane region" description="Helical" evidence="7">
    <location>
        <begin position="196"/>
        <end position="221"/>
    </location>
</feature>
<evidence type="ECO:0000256" key="5">
    <source>
        <dbReference type="ARBA" id="ARBA00022989"/>
    </source>
</evidence>
<feature type="domain" description="ABC transmembrane type-1" evidence="8">
    <location>
        <begin position="70"/>
        <end position="263"/>
    </location>
</feature>
<dbReference type="PROSITE" id="PS50928">
    <property type="entry name" value="ABC_TM1"/>
    <property type="match status" value="1"/>
</dbReference>
<keyword evidence="5 7" id="KW-1133">Transmembrane helix</keyword>